<name>A0A164WXT9_9AGAM</name>
<evidence type="ECO:0000313" key="2">
    <source>
        <dbReference type="EMBL" id="KZS95462.1"/>
    </source>
</evidence>
<feature type="signal peptide" evidence="1">
    <location>
        <begin position="1"/>
        <end position="25"/>
    </location>
</feature>
<evidence type="ECO:0000313" key="3">
    <source>
        <dbReference type="Proteomes" id="UP000076722"/>
    </source>
</evidence>
<reference evidence="2 3" key="1">
    <citation type="journal article" date="2016" name="Mol. Biol. Evol.">
        <title>Comparative Genomics of Early-Diverging Mushroom-Forming Fungi Provides Insights into the Origins of Lignocellulose Decay Capabilities.</title>
        <authorList>
            <person name="Nagy L.G."/>
            <person name="Riley R."/>
            <person name="Tritt A."/>
            <person name="Adam C."/>
            <person name="Daum C."/>
            <person name="Floudas D."/>
            <person name="Sun H."/>
            <person name="Yadav J.S."/>
            <person name="Pangilinan J."/>
            <person name="Larsson K.H."/>
            <person name="Matsuura K."/>
            <person name="Barry K."/>
            <person name="Labutti K."/>
            <person name="Kuo R."/>
            <person name="Ohm R.A."/>
            <person name="Bhattacharya S.S."/>
            <person name="Shirouzu T."/>
            <person name="Yoshinaga Y."/>
            <person name="Martin F.M."/>
            <person name="Grigoriev I.V."/>
            <person name="Hibbett D.S."/>
        </authorList>
    </citation>
    <scope>NUCLEOTIDE SEQUENCE [LARGE SCALE GENOMIC DNA]</scope>
    <source>
        <strain evidence="2 3">HHB9708</strain>
    </source>
</reference>
<evidence type="ECO:0008006" key="4">
    <source>
        <dbReference type="Google" id="ProtNLM"/>
    </source>
</evidence>
<keyword evidence="1" id="KW-0732">Signal</keyword>
<proteinExistence type="predicted"/>
<accession>A0A164WXT9</accession>
<organism evidence="2 3">
    <name type="scientific">Sistotremastrum niveocremeum HHB9708</name>
    <dbReference type="NCBI Taxonomy" id="1314777"/>
    <lineage>
        <taxon>Eukaryota</taxon>
        <taxon>Fungi</taxon>
        <taxon>Dikarya</taxon>
        <taxon>Basidiomycota</taxon>
        <taxon>Agaricomycotina</taxon>
        <taxon>Agaricomycetes</taxon>
        <taxon>Sistotremastrales</taxon>
        <taxon>Sistotremastraceae</taxon>
        <taxon>Sertulicium</taxon>
        <taxon>Sertulicium niveocremeum</taxon>
    </lineage>
</organism>
<protein>
    <recommendedName>
        <fullName evidence="4">Kazal-like domain-containing protein</fullName>
    </recommendedName>
</protein>
<dbReference type="AlphaFoldDB" id="A0A164WXT9"/>
<keyword evidence="3" id="KW-1185">Reference proteome</keyword>
<dbReference type="EMBL" id="KV419401">
    <property type="protein sequence ID" value="KZS95462.1"/>
    <property type="molecule type" value="Genomic_DNA"/>
</dbReference>
<evidence type="ECO:0000256" key="1">
    <source>
        <dbReference type="SAM" id="SignalP"/>
    </source>
</evidence>
<dbReference type="Proteomes" id="UP000076722">
    <property type="component" value="Unassembled WGS sequence"/>
</dbReference>
<sequence>MRNTISVSAITIACLAMGLYQPVFALQAESPGCNCTSEIIVGPCTPIEIAGGCQNIRLGCPT</sequence>
<feature type="chain" id="PRO_5007854168" description="Kazal-like domain-containing protein" evidence="1">
    <location>
        <begin position="26"/>
        <end position="62"/>
    </location>
</feature>
<gene>
    <name evidence="2" type="ORF">SISNIDRAFT_452076</name>
</gene>